<proteinExistence type="predicted"/>
<evidence type="ECO:0000313" key="2">
    <source>
        <dbReference type="EMBL" id="PRY86047.1"/>
    </source>
</evidence>
<dbReference type="RefSeq" id="WP_106266890.1">
    <property type="nucleotide sequence ID" value="NZ_PVTQ01000013.1"/>
</dbReference>
<evidence type="ECO:0000256" key="1">
    <source>
        <dbReference type="SAM" id="SignalP"/>
    </source>
</evidence>
<accession>A0A2T0WH60</accession>
<feature type="chain" id="PRO_5015537953" evidence="1">
    <location>
        <begin position="23"/>
        <end position="283"/>
    </location>
</feature>
<reference evidence="2 3" key="1">
    <citation type="submission" date="2018-03" db="EMBL/GenBank/DDBJ databases">
        <title>Genomic Encyclopedia of Archaeal and Bacterial Type Strains, Phase II (KMG-II): from individual species to whole genera.</title>
        <authorList>
            <person name="Goeker M."/>
        </authorList>
    </citation>
    <scope>NUCLEOTIDE SEQUENCE [LARGE SCALE GENOMIC DNA]</scope>
    <source>
        <strain evidence="2 3">DSM 100212</strain>
    </source>
</reference>
<evidence type="ECO:0000313" key="3">
    <source>
        <dbReference type="Proteomes" id="UP000238392"/>
    </source>
</evidence>
<keyword evidence="3" id="KW-1185">Reference proteome</keyword>
<dbReference type="EMBL" id="PVTQ01000013">
    <property type="protein sequence ID" value="PRY86047.1"/>
    <property type="molecule type" value="Genomic_DNA"/>
</dbReference>
<sequence length="283" mass="31503">MKIFSKCAVAVLASALSTSAIAQSGFPDGFPAHVSGVAIGDTHDSVEPKIREALLPDIQTVEINPDYTAKIIKRGTNFNERKVSNPLITDPLLLEFGGNEAVMIRNRLGYEPEGEYFYVTYSSPSSGSGVETISRRVIYDEPLNLDALIAKLKETYGEPTEQKGRYLRWAFNDGKAMSDLPYNCQFLSQSPRRLQDMNKEGRIRVNTPQLYFTGGNNRGKPCDAFLMVSYGQDQNGNVPNVEFLFIDHLKMWNDQEAFMQVLIDAQEKANAAKPKGNTKVGDF</sequence>
<gene>
    <name evidence="2" type="ORF">CLV74_11322</name>
</gene>
<dbReference type="AlphaFoldDB" id="A0A2T0WH60"/>
<protein>
    <submittedName>
        <fullName evidence="2">Uncharacterized protein</fullName>
    </submittedName>
</protein>
<comment type="caution">
    <text evidence="2">The sequence shown here is derived from an EMBL/GenBank/DDBJ whole genome shotgun (WGS) entry which is preliminary data.</text>
</comment>
<name>A0A2T0WH60_9RHOB</name>
<dbReference type="Proteomes" id="UP000238392">
    <property type="component" value="Unassembled WGS sequence"/>
</dbReference>
<organism evidence="2 3">
    <name type="scientific">Donghicola tyrosinivorans</name>
    <dbReference type="NCBI Taxonomy" id="1652492"/>
    <lineage>
        <taxon>Bacteria</taxon>
        <taxon>Pseudomonadati</taxon>
        <taxon>Pseudomonadota</taxon>
        <taxon>Alphaproteobacteria</taxon>
        <taxon>Rhodobacterales</taxon>
        <taxon>Roseobacteraceae</taxon>
        <taxon>Donghicola</taxon>
    </lineage>
</organism>
<keyword evidence="1" id="KW-0732">Signal</keyword>
<feature type="signal peptide" evidence="1">
    <location>
        <begin position="1"/>
        <end position="22"/>
    </location>
</feature>